<gene>
    <name evidence="1" type="ORF">S12H4_12096</name>
</gene>
<accession>X1T1E1</accession>
<dbReference type="AlphaFoldDB" id="X1T1E1"/>
<evidence type="ECO:0000313" key="1">
    <source>
        <dbReference type="EMBL" id="GAI81435.1"/>
    </source>
</evidence>
<reference evidence="1" key="1">
    <citation type="journal article" date="2014" name="Front. Microbiol.">
        <title>High frequency of phylogenetically diverse reductive dehalogenase-homologous genes in deep subseafloor sedimentary metagenomes.</title>
        <authorList>
            <person name="Kawai M."/>
            <person name="Futagami T."/>
            <person name="Toyoda A."/>
            <person name="Takaki Y."/>
            <person name="Nishi S."/>
            <person name="Hori S."/>
            <person name="Arai W."/>
            <person name="Tsubouchi T."/>
            <person name="Morono Y."/>
            <person name="Uchiyama I."/>
            <person name="Ito T."/>
            <person name="Fujiyama A."/>
            <person name="Inagaki F."/>
            <person name="Takami H."/>
        </authorList>
    </citation>
    <scope>NUCLEOTIDE SEQUENCE</scope>
    <source>
        <strain evidence="1">Expedition CK06-06</strain>
    </source>
</reference>
<sequence length="209" mass="24834">DIEWHKRMARLYPKAQQFLPAALLTIRPPNKIQPFYLNRRQRRRFIKTVITALKSLGYHRGIIFIHLFGDDKTKYAFHLHILVDGGWLDPEPMQELCRKIRRMIYPEWIVKRWGDKLAVNYSYKPTQGQIYQSLEYCSRPTFTQIEGNEQLADSIRGERLIRTWGRWDEAPKWHLDESDKKQQALVSLEKGDCPKCGKPIHWDKGVTPF</sequence>
<protein>
    <recommendedName>
        <fullName evidence="2">Inovirus Gp2 family protein</fullName>
    </recommendedName>
</protein>
<dbReference type="EMBL" id="BARW01005621">
    <property type="protein sequence ID" value="GAI81435.1"/>
    <property type="molecule type" value="Genomic_DNA"/>
</dbReference>
<evidence type="ECO:0008006" key="2">
    <source>
        <dbReference type="Google" id="ProtNLM"/>
    </source>
</evidence>
<proteinExistence type="predicted"/>
<feature type="non-terminal residue" evidence="1">
    <location>
        <position position="209"/>
    </location>
</feature>
<feature type="non-terminal residue" evidence="1">
    <location>
        <position position="1"/>
    </location>
</feature>
<name>X1T1E1_9ZZZZ</name>
<comment type="caution">
    <text evidence="1">The sequence shown here is derived from an EMBL/GenBank/DDBJ whole genome shotgun (WGS) entry which is preliminary data.</text>
</comment>
<organism evidence="1">
    <name type="scientific">marine sediment metagenome</name>
    <dbReference type="NCBI Taxonomy" id="412755"/>
    <lineage>
        <taxon>unclassified sequences</taxon>
        <taxon>metagenomes</taxon>
        <taxon>ecological metagenomes</taxon>
    </lineage>
</organism>